<sequence length="301" mass="33865">MNSEKENREWLQEYPSLKQVNSNNPFTVPESYFNGLEEQIISGVRLQESVPASAQAFTVPEHYFNELESNILSRIKVEEAVAQSQAAFSVPENYFEELSDNINARIGIEELVNDANAFSIPENYFEDLSANIEARVNIEQVAGKESPFIVPETYFEDMKYQLKSRLSLEDAFGAALPLEVPANYFDSLHLKILNKVTDNDSEKRRSVVRRMFSSAAFKYASAACFALIIGAAVFIGGLNSSHDRTYLHKALSDVPDNTIESYLDLHLDNSDTRILLEKADLGNEGLDHISTDDLKDYLSNN</sequence>
<gene>
    <name evidence="2" type="ORF">MUY27_10680</name>
</gene>
<evidence type="ECO:0000313" key="2">
    <source>
        <dbReference type="EMBL" id="MCJ8210176.1"/>
    </source>
</evidence>
<dbReference type="RefSeq" id="WP_245130014.1">
    <property type="nucleotide sequence ID" value="NZ_JALJEJ010000004.1"/>
</dbReference>
<accession>A0A9X1X3E7</accession>
<dbReference type="EMBL" id="JALJEJ010000004">
    <property type="protein sequence ID" value="MCJ8210176.1"/>
    <property type="molecule type" value="Genomic_DNA"/>
</dbReference>
<protein>
    <submittedName>
        <fullName evidence="2">Uncharacterized protein</fullName>
    </submittedName>
</protein>
<comment type="caution">
    <text evidence="2">The sequence shown here is derived from an EMBL/GenBank/DDBJ whole genome shotgun (WGS) entry which is preliminary data.</text>
</comment>
<evidence type="ECO:0000256" key="1">
    <source>
        <dbReference type="SAM" id="Phobius"/>
    </source>
</evidence>
<dbReference type="AlphaFoldDB" id="A0A9X1X3E7"/>
<feature type="transmembrane region" description="Helical" evidence="1">
    <location>
        <begin position="219"/>
        <end position="238"/>
    </location>
</feature>
<name>A0A9X1X3E7_9SPHI</name>
<keyword evidence="1" id="KW-0812">Transmembrane</keyword>
<dbReference type="Proteomes" id="UP001139450">
    <property type="component" value="Unassembled WGS sequence"/>
</dbReference>
<organism evidence="2 3">
    <name type="scientific">Mucilaginibacter straminoryzae</name>
    <dbReference type="NCBI Taxonomy" id="2932774"/>
    <lineage>
        <taxon>Bacteria</taxon>
        <taxon>Pseudomonadati</taxon>
        <taxon>Bacteroidota</taxon>
        <taxon>Sphingobacteriia</taxon>
        <taxon>Sphingobacteriales</taxon>
        <taxon>Sphingobacteriaceae</taxon>
        <taxon>Mucilaginibacter</taxon>
    </lineage>
</organism>
<keyword evidence="3" id="KW-1185">Reference proteome</keyword>
<keyword evidence="1" id="KW-1133">Transmembrane helix</keyword>
<keyword evidence="1" id="KW-0472">Membrane</keyword>
<reference evidence="2" key="1">
    <citation type="submission" date="2022-04" db="EMBL/GenBank/DDBJ databases">
        <title>Mucilaginibacter sp. RS28 isolated from freshwater.</title>
        <authorList>
            <person name="Ko S.-R."/>
        </authorList>
    </citation>
    <scope>NUCLEOTIDE SEQUENCE</scope>
    <source>
        <strain evidence="2">RS28</strain>
    </source>
</reference>
<evidence type="ECO:0000313" key="3">
    <source>
        <dbReference type="Proteomes" id="UP001139450"/>
    </source>
</evidence>
<proteinExistence type="predicted"/>